<feature type="non-terminal residue" evidence="1">
    <location>
        <position position="123"/>
    </location>
</feature>
<proteinExistence type="predicted"/>
<dbReference type="SUPFAM" id="SSF51445">
    <property type="entry name" value="(Trans)glycosidases"/>
    <property type="match status" value="1"/>
</dbReference>
<organism evidence="1">
    <name type="scientific">marine sediment metagenome</name>
    <dbReference type="NCBI Taxonomy" id="412755"/>
    <lineage>
        <taxon>unclassified sequences</taxon>
        <taxon>metagenomes</taxon>
        <taxon>ecological metagenomes</taxon>
    </lineage>
</organism>
<evidence type="ECO:0000313" key="1">
    <source>
        <dbReference type="EMBL" id="GAI28381.1"/>
    </source>
</evidence>
<accession>X1NDU7</accession>
<reference evidence="1" key="1">
    <citation type="journal article" date="2014" name="Front. Microbiol.">
        <title>High frequency of phylogenetically diverse reductive dehalogenase-homologous genes in deep subseafloor sedimentary metagenomes.</title>
        <authorList>
            <person name="Kawai M."/>
            <person name="Futagami T."/>
            <person name="Toyoda A."/>
            <person name="Takaki Y."/>
            <person name="Nishi S."/>
            <person name="Hori S."/>
            <person name="Arai W."/>
            <person name="Tsubouchi T."/>
            <person name="Morono Y."/>
            <person name="Uchiyama I."/>
            <person name="Ito T."/>
            <person name="Fujiyama A."/>
            <person name="Inagaki F."/>
            <person name="Takami H."/>
        </authorList>
    </citation>
    <scope>NUCLEOTIDE SEQUENCE</scope>
    <source>
        <strain evidence="1">Expedition CK06-06</strain>
    </source>
</reference>
<comment type="caution">
    <text evidence="1">The sequence shown here is derived from an EMBL/GenBank/DDBJ whole genome shotgun (WGS) entry which is preliminary data.</text>
</comment>
<dbReference type="Gene3D" id="3.20.20.80">
    <property type="entry name" value="Glycosidases"/>
    <property type="match status" value="1"/>
</dbReference>
<name>X1NDU7_9ZZZZ</name>
<evidence type="ECO:0008006" key="2">
    <source>
        <dbReference type="Google" id="ProtNLM"/>
    </source>
</evidence>
<dbReference type="AlphaFoldDB" id="X1NDU7"/>
<sequence length="123" mass="14682">MLPWLHLDGIWILNEEGKRVALRGTGCDYTAYRKWDWFDEFVADVKSRGYNNMRLAFNTPLPEGQPDAWINKHTAYDPEWMDYAVNKCEENKIYVTLVNMAWWASKEVQGWEMPLPNHEQEWI</sequence>
<dbReference type="EMBL" id="BARV01015233">
    <property type="protein sequence ID" value="GAI28381.1"/>
    <property type="molecule type" value="Genomic_DNA"/>
</dbReference>
<gene>
    <name evidence="1" type="ORF">S06H3_26360</name>
</gene>
<protein>
    <recommendedName>
        <fullName evidence="2">Glycoside hydrolase family 42 N-terminal domain-containing protein</fullName>
    </recommendedName>
</protein>
<dbReference type="InterPro" id="IPR017853">
    <property type="entry name" value="GH"/>
</dbReference>